<dbReference type="PATRIC" id="fig|45068.5.peg.1710"/>
<dbReference type="Proteomes" id="UP000054997">
    <property type="component" value="Unassembled WGS sequence"/>
</dbReference>
<reference evidence="1 2" key="1">
    <citation type="submission" date="2015-11" db="EMBL/GenBank/DDBJ databases">
        <title>Genomic analysis of 38 Legionella species identifies large and diverse effector repertoires.</title>
        <authorList>
            <person name="Burstein D."/>
            <person name="Amaro F."/>
            <person name="Zusman T."/>
            <person name="Lifshitz Z."/>
            <person name="Cohen O."/>
            <person name="Gilbert J.A."/>
            <person name="Pupko T."/>
            <person name="Shuman H.A."/>
            <person name="Segal G."/>
        </authorList>
    </citation>
    <scope>NUCLEOTIDE SEQUENCE [LARGE SCALE GENOMIC DNA]</scope>
    <source>
        <strain evidence="1 2">ATCC 49505</strain>
    </source>
</reference>
<proteinExistence type="predicted"/>
<dbReference type="OrthoDB" id="5636061at2"/>
<accession>A0A0W0VKQ1</accession>
<dbReference type="AlphaFoldDB" id="A0A0W0VKQ1"/>
<gene>
    <name evidence="1" type="ORF">Llon_1576</name>
</gene>
<organism evidence="1 2">
    <name type="scientific">Legionella londiniensis</name>
    <dbReference type="NCBI Taxonomy" id="45068"/>
    <lineage>
        <taxon>Bacteria</taxon>
        <taxon>Pseudomonadati</taxon>
        <taxon>Pseudomonadota</taxon>
        <taxon>Gammaproteobacteria</taxon>
        <taxon>Legionellales</taxon>
        <taxon>Legionellaceae</taxon>
        <taxon>Legionella</taxon>
    </lineage>
</organism>
<keyword evidence="2" id="KW-1185">Reference proteome</keyword>
<comment type="caution">
    <text evidence="1">The sequence shown here is derived from an EMBL/GenBank/DDBJ whole genome shotgun (WGS) entry which is preliminary data.</text>
</comment>
<sequence>MLKLKSTDLKTTKVAEEVLLKALFSFDDKKTALYSAVHHTGKIRFDSDFIIYPLCKLDSLLLVLKENLSKKQSNLSEDAWRDDDLEESSYKIRYLVDENYRVWFAEEGAAGKKIPAHYQMTGESVSSARCIAAGNITFDKNFGQITAVNHKSGDFRPEFSSIKWLLAILLAGQDLLEKINLKFADIITIEELSSSGGLEKKHYFSAKSLQLFIDKIPETIFEAKQPDELKITSYRAKTQKILEYRLFSEEQQKNSPSKISKKLNFDLEPDLGPPKKARRLFL</sequence>
<dbReference type="RefSeq" id="WP_058529570.1">
    <property type="nucleotide sequence ID" value="NZ_CAAAHZ010000004.1"/>
</dbReference>
<protein>
    <submittedName>
        <fullName evidence="1">Uncharacterized protein</fullName>
    </submittedName>
</protein>
<evidence type="ECO:0000313" key="1">
    <source>
        <dbReference type="EMBL" id="KTD20690.1"/>
    </source>
</evidence>
<dbReference type="EMBL" id="LNYK01000019">
    <property type="protein sequence ID" value="KTD20690.1"/>
    <property type="molecule type" value="Genomic_DNA"/>
</dbReference>
<evidence type="ECO:0000313" key="2">
    <source>
        <dbReference type="Proteomes" id="UP000054997"/>
    </source>
</evidence>
<name>A0A0W0VKQ1_9GAMM</name>